<proteinExistence type="predicted"/>
<dbReference type="Proteomes" id="UP000277326">
    <property type="component" value="Unassembled WGS sequence"/>
</dbReference>
<dbReference type="RefSeq" id="WP_121920319.1">
    <property type="nucleotide sequence ID" value="NZ_CP034145.1"/>
</dbReference>
<dbReference type="GeneID" id="38472323"/>
<accession>A0A3M0DS71</accession>
<dbReference type="KEGG" id="haer:DU502_13515"/>
<sequence length="536" mass="58869">MELKHGVLAALSRFGLGQVALAAHDRVAEAPGIGIGVDDSIASYSLENDSAGTVLFPLIPGYSTLCYRFGALGHAFRTRGHRPLILYDDDDLRSSPELTVDSPHPSTTTELCRFRAKRVSSMFGLDTVSVSDALPAEYREPSLPNDIESATYRGVPVSRIATTSVKKYLKRYTLDLSDPNARSAYTDFLLDAMVLTDAIYALAETVDPELIVVNEPYYLQGAVPIAAGRQAGIGCYSQMNGYFDATIMFGRGDNRSPMPQFTNPDVVEAALEMPLSDDERATIETVMEGRKSGRIVRQRYSSGTNQSLDPDADTLVGVFTNLLWDASLIPEGAVYDDVYEWLSDTISELGGQSDIHAVIKTHPAEAKFGTRESVSGWLQDTYDQLPDNVTHLLPDTDVDTYALIETLDVGIVFNSTVGLEMAFEGKPVVTAGYPHYLGFGFTYDSDSKPAYRNLLGRLDELELSDEKQRRAERYAHFFFACKHLDFSIQDTDPGGRSANVVEHADLEPGSQPYDAIVEQILAGDEVIAPSCRHRIQ</sequence>
<protein>
    <submittedName>
        <fullName evidence="2">Capsular polysaccharide biosynthesis protein</fullName>
    </submittedName>
</protein>
<dbReference type="GO" id="GO:0000271">
    <property type="term" value="P:polysaccharide biosynthetic process"/>
    <property type="evidence" value="ECO:0007669"/>
    <property type="project" value="InterPro"/>
</dbReference>
<gene>
    <name evidence="2" type="ORF">ATH50_1673</name>
    <name evidence="1" type="ORF">DU502_13515</name>
</gene>
<dbReference type="Pfam" id="PF05159">
    <property type="entry name" value="Capsule_synth"/>
    <property type="match status" value="1"/>
</dbReference>
<dbReference type="EMBL" id="CP034145">
    <property type="protein sequence ID" value="AZH26318.1"/>
    <property type="molecule type" value="Genomic_DNA"/>
</dbReference>
<evidence type="ECO:0000313" key="4">
    <source>
        <dbReference type="Proteomes" id="UP000282007"/>
    </source>
</evidence>
<reference evidence="1 4" key="2">
    <citation type="submission" date="2018-07" db="EMBL/GenBank/DDBJ databases">
        <title>Genome sequences of Haloplanus aerogenes JCM 16430T.</title>
        <authorList>
            <person name="Kim Y.B."/>
            <person name="Roh S.W."/>
        </authorList>
    </citation>
    <scope>NUCLEOTIDE SEQUENCE [LARGE SCALE GENOMIC DNA]</scope>
    <source>
        <strain evidence="1 4">JCM 16430</strain>
    </source>
</reference>
<name>A0A3M0DS71_9EURY</name>
<evidence type="ECO:0000313" key="3">
    <source>
        <dbReference type="Proteomes" id="UP000277326"/>
    </source>
</evidence>
<dbReference type="InterPro" id="IPR007833">
    <property type="entry name" value="Capsule_polysaccharide_synth"/>
</dbReference>
<reference evidence="2" key="3">
    <citation type="submission" date="2018-10" db="EMBL/GenBank/DDBJ databases">
        <authorList>
            <person name="Whitman W."/>
            <person name="Huntemann M."/>
            <person name="Clum A."/>
            <person name="Pillay M."/>
            <person name="Palaniappan K."/>
            <person name="Varghese N."/>
            <person name="Mikhailova N."/>
            <person name="Stamatis D."/>
            <person name="Reddy T."/>
            <person name="Daum C."/>
            <person name="Shapiro N."/>
            <person name="Ivanova N."/>
            <person name="Kyrpides N."/>
            <person name="Woyke T."/>
        </authorList>
    </citation>
    <scope>NUCLEOTIDE SEQUENCE</scope>
    <source>
        <strain evidence="2">CGMCC 1.10124</strain>
    </source>
</reference>
<dbReference type="Proteomes" id="UP000282007">
    <property type="component" value="Chromosome"/>
</dbReference>
<evidence type="ECO:0000313" key="2">
    <source>
        <dbReference type="EMBL" id="RMB18223.1"/>
    </source>
</evidence>
<organism evidence="2 3">
    <name type="scientific">Haloplanus aerogenes</name>
    <dbReference type="NCBI Taxonomy" id="660522"/>
    <lineage>
        <taxon>Archaea</taxon>
        <taxon>Methanobacteriati</taxon>
        <taxon>Methanobacteriota</taxon>
        <taxon>Stenosarchaea group</taxon>
        <taxon>Halobacteria</taxon>
        <taxon>Halobacteriales</taxon>
        <taxon>Haloferacaceae</taxon>
        <taxon>Haloplanus</taxon>
    </lineage>
</organism>
<keyword evidence="4" id="KW-1185">Reference proteome</keyword>
<dbReference type="EMBL" id="REFS01000003">
    <property type="protein sequence ID" value="RMB18223.1"/>
    <property type="molecule type" value="Genomic_DNA"/>
</dbReference>
<reference evidence="2 3" key="1">
    <citation type="journal article" date="2015" name="Stand. Genomic Sci.">
        <title>Genomic Encyclopedia of Bacterial and Archaeal Type Strains, Phase III: the genomes of soil and plant-associated and newly described type strains.</title>
        <authorList>
            <person name="Whitman W.B."/>
            <person name="Woyke T."/>
            <person name="Klenk H.P."/>
            <person name="Zhou Y."/>
            <person name="Lilburn T.G."/>
            <person name="Beck B.J."/>
            <person name="De Vos P."/>
            <person name="Vandamme P."/>
            <person name="Eisen J.A."/>
            <person name="Garrity G."/>
            <person name="Hugenholtz P."/>
            <person name="Kyrpides N.C."/>
        </authorList>
    </citation>
    <scope>NUCLEOTIDE SEQUENCE [LARGE SCALE GENOMIC DNA]</scope>
    <source>
        <strain evidence="2 3">CGMCC 1.10124</strain>
    </source>
</reference>
<dbReference type="GO" id="GO:0015774">
    <property type="term" value="P:polysaccharide transport"/>
    <property type="evidence" value="ECO:0007669"/>
    <property type="project" value="InterPro"/>
</dbReference>
<evidence type="ECO:0000313" key="1">
    <source>
        <dbReference type="EMBL" id="AZH26318.1"/>
    </source>
</evidence>
<dbReference type="AlphaFoldDB" id="A0A3M0DS71"/>
<dbReference type="OrthoDB" id="308190at2157"/>